<evidence type="ECO:0000256" key="1">
    <source>
        <dbReference type="SAM" id="MobiDB-lite"/>
    </source>
</evidence>
<keyword evidence="3" id="KW-1185">Reference proteome</keyword>
<protein>
    <recommendedName>
        <fullName evidence="4">HTH CENPB-type domain-containing protein</fullName>
    </recommendedName>
</protein>
<gene>
    <name evidence="2" type="ORF">IF1G_08205</name>
</gene>
<feature type="region of interest" description="Disordered" evidence="1">
    <location>
        <begin position="47"/>
        <end position="66"/>
    </location>
</feature>
<comment type="caution">
    <text evidence="2">The sequence shown here is derived from an EMBL/GenBank/DDBJ whole genome shotgun (WGS) entry which is preliminary data.</text>
</comment>
<organism evidence="2 3">
    <name type="scientific">Cordyceps javanica</name>
    <dbReference type="NCBI Taxonomy" id="43265"/>
    <lineage>
        <taxon>Eukaryota</taxon>
        <taxon>Fungi</taxon>
        <taxon>Dikarya</taxon>
        <taxon>Ascomycota</taxon>
        <taxon>Pezizomycotina</taxon>
        <taxon>Sordariomycetes</taxon>
        <taxon>Hypocreomycetidae</taxon>
        <taxon>Hypocreales</taxon>
        <taxon>Cordycipitaceae</taxon>
        <taxon>Cordyceps</taxon>
    </lineage>
</organism>
<accession>A0A545UTV5</accession>
<sequence length="164" mass="17569">MSKSAAAADKEKRVVACLQYISANPLCPIQKAAREFDLSRSMVRRRLEGVTPRQKRRAHNAKLSEAEEDGILRELARLAAAAEAAGAAGAGGGGPPTPTPKKWVTETANAIILRRAAESGATPVLVRPRWVDAFLARHQLAVHDGKIIVPTGRREPPDPENSGI</sequence>
<dbReference type="OrthoDB" id="4207519at2759"/>
<proteinExistence type="predicted"/>
<evidence type="ECO:0008006" key="4">
    <source>
        <dbReference type="Google" id="ProtNLM"/>
    </source>
</evidence>
<evidence type="ECO:0000313" key="2">
    <source>
        <dbReference type="EMBL" id="TQV92902.1"/>
    </source>
</evidence>
<dbReference type="AlphaFoldDB" id="A0A545UTV5"/>
<dbReference type="Proteomes" id="UP000315783">
    <property type="component" value="Unassembled WGS sequence"/>
</dbReference>
<name>A0A545UTV5_9HYPO</name>
<reference evidence="2 3" key="1">
    <citation type="journal article" date="2019" name="Appl. Microbiol. Biotechnol.">
        <title>Genome sequence of Isaria javanica and comparative genome analysis insights into family S53 peptidase evolution in fungal entomopathogens.</title>
        <authorList>
            <person name="Lin R."/>
            <person name="Zhang X."/>
            <person name="Xin B."/>
            <person name="Zou M."/>
            <person name="Gao Y."/>
            <person name="Qin F."/>
            <person name="Hu Q."/>
            <person name="Xie B."/>
            <person name="Cheng X."/>
        </authorList>
    </citation>
    <scope>NUCLEOTIDE SEQUENCE [LARGE SCALE GENOMIC DNA]</scope>
    <source>
        <strain evidence="2 3">IJ1G</strain>
    </source>
</reference>
<evidence type="ECO:0000313" key="3">
    <source>
        <dbReference type="Proteomes" id="UP000315783"/>
    </source>
</evidence>
<dbReference type="EMBL" id="SPUK01000013">
    <property type="protein sequence ID" value="TQV92902.1"/>
    <property type="molecule type" value="Genomic_DNA"/>
</dbReference>